<protein>
    <recommendedName>
        <fullName evidence="4">Secreted protein</fullName>
    </recommendedName>
</protein>
<dbReference type="Proteomes" id="UP000236745">
    <property type="component" value="Unassembled WGS sequence"/>
</dbReference>
<feature type="signal peptide" evidence="1">
    <location>
        <begin position="1"/>
        <end position="22"/>
    </location>
</feature>
<accession>A0A1H5YIW4</accession>
<proteinExistence type="predicted"/>
<evidence type="ECO:0008006" key="4">
    <source>
        <dbReference type="Google" id="ProtNLM"/>
    </source>
</evidence>
<keyword evidence="3" id="KW-1185">Reference proteome</keyword>
<feature type="chain" id="PRO_5009290583" description="Secreted protein" evidence="1">
    <location>
        <begin position="23"/>
        <end position="93"/>
    </location>
</feature>
<evidence type="ECO:0000313" key="2">
    <source>
        <dbReference type="EMBL" id="SEG24041.1"/>
    </source>
</evidence>
<evidence type="ECO:0000313" key="3">
    <source>
        <dbReference type="Proteomes" id="UP000236745"/>
    </source>
</evidence>
<name>A0A1H5YIW4_9GAMM</name>
<organism evidence="2 3">
    <name type="scientific">Marinobacterium lutimaris</name>
    <dbReference type="NCBI Taxonomy" id="568106"/>
    <lineage>
        <taxon>Bacteria</taxon>
        <taxon>Pseudomonadati</taxon>
        <taxon>Pseudomonadota</taxon>
        <taxon>Gammaproteobacteria</taxon>
        <taxon>Oceanospirillales</taxon>
        <taxon>Oceanospirillaceae</taxon>
        <taxon>Marinobacterium</taxon>
    </lineage>
</organism>
<keyword evidence="1" id="KW-0732">Signal</keyword>
<gene>
    <name evidence="2" type="ORF">SAMN05444390_1011785</name>
</gene>
<dbReference type="AlphaFoldDB" id="A0A1H5YIW4"/>
<dbReference type="EMBL" id="FNVQ01000001">
    <property type="protein sequence ID" value="SEG24041.1"/>
    <property type="molecule type" value="Genomic_DNA"/>
</dbReference>
<sequence>MKALVSLVVLTFSLLAGVEESAANGAVSQQLAICDSSTYVDLALTPTSGDAVCPAAVSQLEPLTPFTRAITTRRHCVGRIETTRHIRAPPSFI</sequence>
<evidence type="ECO:0000256" key="1">
    <source>
        <dbReference type="SAM" id="SignalP"/>
    </source>
</evidence>
<reference evidence="2 3" key="1">
    <citation type="submission" date="2016-10" db="EMBL/GenBank/DDBJ databases">
        <authorList>
            <person name="de Groot N.N."/>
        </authorList>
    </citation>
    <scope>NUCLEOTIDE SEQUENCE [LARGE SCALE GENOMIC DNA]</scope>
    <source>
        <strain evidence="2 3">DSM 22012</strain>
    </source>
</reference>